<keyword evidence="3 8" id="KW-0732">Signal</keyword>
<dbReference type="Pfam" id="PF00263">
    <property type="entry name" value="Secretin"/>
    <property type="match status" value="1"/>
</dbReference>
<feature type="chain" id="PRO_5032874441" evidence="8">
    <location>
        <begin position="19"/>
        <end position="368"/>
    </location>
</feature>
<evidence type="ECO:0000259" key="11">
    <source>
        <dbReference type="Pfam" id="PF07660"/>
    </source>
</evidence>
<comment type="subcellular location">
    <subcellularLocation>
        <location evidence="7">Cell outer membrane</location>
    </subcellularLocation>
    <subcellularLocation>
        <location evidence="1">Membrane</location>
    </subcellularLocation>
</comment>
<keyword evidence="4" id="KW-0472">Membrane</keyword>
<dbReference type="InterPro" id="IPR050810">
    <property type="entry name" value="Bact_Secretion_Sys_Channel"/>
</dbReference>
<dbReference type="InterPro" id="IPR004846">
    <property type="entry name" value="T2SS/T3SS_dom"/>
</dbReference>
<dbReference type="PRINTS" id="PR00811">
    <property type="entry name" value="BCTERIALGSPD"/>
</dbReference>
<accession>A0A833L1W1</accession>
<protein>
    <submittedName>
        <fullName evidence="12">Type II and III secretion system protein</fullName>
    </submittedName>
</protein>
<dbReference type="PANTHER" id="PTHR30332">
    <property type="entry name" value="PROBABLE GENERAL SECRETION PATHWAY PROTEIN D"/>
    <property type="match status" value="1"/>
</dbReference>
<dbReference type="GO" id="GO:0015627">
    <property type="term" value="C:type II protein secretion system complex"/>
    <property type="evidence" value="ECO:0007669"/>
    <property type="project" value="TreeGrafter"/>
</dbReference>
<evidence type="ECO:0000259" key="10">
    <source>
        <dbReference type="Pfam" id="PF03958"/>
    </source>
</evidence>
<evidence type="ECO:0000313" key="12">
    <source>
        <dbReference type="EMBL" id="KAF0134833.1"/>
    </source>
</evidence>
<dbReference type="InterPro" id="IPR038591">
    <property type="entry name" value="NolW-like_sf"/>
</dbReference>
<name>A0A833L1W1_UNCSA</name>
<keyword evidence="2 7" id="KW-0813">Transport</keyword>
<evidence type="ECO:0000256" key="7">
    <source>
        <dbReference type="RuleBase" id="RU004004"/>
    </source>
</evidence>
<evidence type="ECO:0000313" key="13">
    <source>
        <dbReference type="Proteomes" id="UP000488506"/>
    </source>
</evidence>
<dbReference type="EMBL" id="WPAF01000004">
    <property type="protein sequence ID" value="KAF0134833.1"/>
    <property type="molecule type" value="Genomic_DNA"/>
</dbReference>
<evidence type="ECO:0000256" key="2">
    <source>
        <dbReference type="ARBA" id="ARBA00022448"/>
    </source>
</evidence>
<dbReference type="PANTHER" id="PTHR30332:SF24">
    <property type="entry name" value="SECRETIN GSPD-RELATED"/>
    <property type="match status" value="1"/>
</dbReference>
<evidence type="ECO:0000259" key="9">
    <source>
        <dbReference type="Pfam" id="PF00263"/>
    </source>
</evidence>
<dbReference type="Pfam" id="PF03958">
    <property type="entry name" value="Secretin_N"/>
    <property type="match status" value="1"/>
</dbReference>
<dbReference type="GO" id="GO:0009306">
    <property type="term" value="P:protein secretion"/>
    <property type="evidence" value="ECO:0007669"/>
    <property type="project" value="InterPro"/>
</dbReference>
<evidence type="ECO:0000256" key="6">
    <source>
        <dbReference type="RuleBase" id="RU004003"/>
    </source>
</evidence>
<organism evidence="12 13">
    <name type="scientific">Candidatus Saganbacteria bacterium</name>
    <dbReference type="NCBI Taxonomy" id="2575572"/>
    <lineage>
        <taxon>Bacteria</taxon>
        <taxon>Bacillati</taxon>
        <taxon>Saganbacteria</taxon>
    </lineage>
</organism>
<dbReference type="PRINTS" id="PR01032">
    <property type="entry name" value="PHAGEIV"/>
</dbReference>
<dbReference type="Gene3D" id="3.30.1370.130">
    <property type="match status" value="1"/>
</dbReference>
<evidence type="ECO:0000256" key="4">
    <source>
        <dbReference type="ARBA" id="ARBA00023136"/>
    </source>
</evidence>
<evidence type="ECO:0000256" key="3">
    <source>
        <dbReference type="ARBA" id="ARBA00022729"/>
    </source>
</evidence>
<evidence type="ECO:0000256" key="1">
    <source>
        <dbReference type="ARBA" id="ARBA00004370"/>
    </source>
</evidence>
<dbReference type="Proteomes" id="UP000488506">
    <property type="component" value="Unassembled WGS sequence"/>
</dbReference>
<comment type="caution">
    <text evidence="12">The sequence shown here is derived from an EMBL/GenBank/DDBJ whole genome shotgun (WGS) entry which is preliminary data.</text>
</comment>
<feature type="signal peptide" evidence="8">
    <location>
        <begin position="1"/>
        <end position="18"/>
    </location>
</feature>
<feature type="domain" description="NolW-like" evidence="10">
    <location>
        <begin position="102"/>
        <end position="162"/>
    </location>
</feature>
<dbReference type="GO" id="GO:0009279">
    <property type="term" value="C:cell outer membrane"/>
    <property type="evidence" value="ECO:0007669"/>
    <property type="project" value="UniProtKB-SubCell"/>
</dbReference>
<dbReference type="AlphaFoldDB" id="A0A833L1W1"/>
<keyword evidence="5" id="KW-0998">Cell outer membrane</keyword>
<evidence type="ECO:0000256" key="8">
    <source>
        <dbReference type="SAM" id="SignalP"/>
    </source>
</evidence>
<dbReference type="InterPro" id="IPR011662">
    <property type="entry name" value="Secretin/TonB_short_N"/>
</dbReference>
<gene>
    <name evidence="12" type="ORF">FD145_401</name>
</gene>
<feature type="domain" description="Type II/III secretion system secretin-like" evidence="9">
    <location>
        <begin position="208"/>
        <end position="367"/>
    </location>
</feature>
<dbReference type="Pfam" id="PF07660">
    <property type="entry name" value="STN"/>
    <property type="match status" value="1"/>
</dbReference>
<dbReference type="Gene3D" id="3.30.1370.120">
    <property type="match status" value="1"/>
</dbReference>
<feature type="domain" description="Secretin/TonB short N-terminal" evidence="11">
    <location>
        <begin position="51"/>
        <end position="87"/>
    </location>
</feature>
<sequence>MLKKIIPLLILLSIPVLAGEINFQDANISDVAQILAKQAGLNIVMNCDSPKKTSIHLTDMQPEEALEYILRANGYNYEKKGNVVLVSTLPQDISQTAYKGISRIVKLKYISAEKASALMAKIFTGITAISGARSNNLVIRGKESDIDEAEKLLSDIDQPIPQVLIEAKVVEMSESDTIRFGIDHNSGIFKFINGKKQDIDSTLNTLLGNGKANLLATPRISTLDNSEATINIGSRIPYAVPVSSGSASTQWTVDYIDAGVKLKITPQIGQGNQITTFIQPEVSSISEWRTTSAGEFPVISTRNASATVKVKTGETIVVGGLMSESDRVNVTRIPILGHIPILNFFFQNRTVEKAKTEIVFLITPYVVN</sequence>
<dbReference type="InterPro" id="IPR005644">
    <property type="entry name" value="NolW-like"/>
</dbReference>
<reference evidence="12 13" key="1">
    <citation type="submission" date="2019-12" db="EMBL/GenBank/DDBJ databases">
        <authorList>
            <person name="Wolfe R."/>
            <person name="Danczak R."/>
            <person name="Wilkins M."/>
        </authorList>
    </citation>
    <scope>NUCLEOTIDE SEQUENCE [LARGE SCALE GENOMIC DNA]</scope>
    <source>
        <strain evidence="12">X2_MaxBin.013</strain>
    </source>
</reference>
<proteinExistence type="inferred from homology"/>
<dbReference type="InterPro" id="IPR001775">
    <property type="entry name" value="GspD/PilQ"/>
</dbReference>
<comment type="similarity">
    <text evidence="6">Belongs to the bacterial secretin family.</text>
</comment>
<evidence type="ECO:0000256" key="5">
    <source>
        <dbReference type="ARBA" id="ARBA00023237"/>
    </source>
</evidence>